<dbReference type="Proteomes" id="UP001612415">
    <property type="component" value="Unassembled WGS sequence"/>
</dbReference>
<sequence>MTTSEKGPEPPGAELGGDAWATAEVKVCNVEGDISVSEFPWSLSYPDDTRIEVTGLNGGDLPKPEFPTDDVVVKRGDCLRGKIPFPVPQLAGPYCVRP</sequence>
<evidence type="ECO:0000313" key="1">
    <source>
        <dbReference type="EMBL" id="MFI5673406.1"/>
    </source>
</evidence>
<accession>A0ABW7XTK0</accession>
<name>A0ABW7XTK0_STRCE</name>
<keyword evidence="2" id="KW-1185">Reference proteome</keyword>
<comment type="caution">
    <text evidence="1">The sequence shown here is derived from an EMBL/GenBank/DDBJ whole genome shotgun (WGS) entry which is preliminary data.</text>
</comment>
<protein>
    <submittedName>
        <fullName evidence="1">Uncharacterized protein</fullName>
    </submittedName>
</protein>
<dbReference type="RefSeq" id="WP_398654432.1">
    <property type="nucleotide sequence ID" value="NZ_JBITDC010000001.1"/>
</dbReference>
<gene>
    <name evidence="1" type="ORF">ACIA8P_01850</name>
</gene>
<evidence type="ECO:0000313" key="2">
    <source>
        <dbReference type="Proteomes" id="UP001612415"/>
    </source>
</evidence>
<dbReference type="EMBL" id="JBITDC010000001">
    <property type="protein sequence ID" value="MFI5673406.1"/>
    <property type="molecule type" value="Genomic_DNA"/>
</dbReference>
<proteinExistence type="predicted"/>
<reference evidence="1 2" key="1">
    <citation type="submission" date="2024-10" db="EMBL/GenBank/DDBJ databases">
        <title>The Natural Products Discovery Center: Release of the First 8490 Sequenced Strains for Exploring Actinobacteria Biosynthetic Diversity.</title>
        <authorList>
            <person name="Kalkreuter E."/>
            <person name="Kautsar S.A."/>
            <person name="Yang D."/>
            <person name="Bader C.D."/>
            <person name="Teijaro C.N."/>
            <person name="Fluegel L."/>
            <person name="Davis C.M."/>
            <person name="Simpson J.R."/>
            <person name="Lauterbach L."/>
            <person name="Steele A.D."/>
            <person name="Gui C."/>
            <person name="Meng S."/>
            <person name="Li G."/>
            <person name="Viehrig K."/>
            <person name="Ye F."/>
            <person name="Su P."/>
            <person name="Kiefer A.F."/>
            <person name="Nichols A."/>
            <person name="Cepeda A.J."/>
            <person name="Yan W."/>
            <person name="Fan B."/>
            <person name="Jiang Y."/>
            <person name="Adhikari A."/>
            <person name="Zheng C.-J."/>
            <person name="Schuster L."/>
            <person name="Cowan T.M."/>
            <person name="Smanski M.J."/>
            <person name="Chevrette M.G."/>
            <person name="De Carvalho L.P.S."/>
            <person name="Shen B."/>
        </authorList>
    </citation>
    <scope>NUCLEOTIDE SEQUENCE [LARGE SCALE GENOMIC DNA]</scope>
    <source>
        <strain evidence="1 2">NPDC051599</strain>
    </source>
</reference>
<organism evidence="1 2">
    <name type="scientific">Streptomyces cellulosae</name>
    <dbReference type="NCBI Taxonomy" id="1968"/>
    <lineage>
        <taxon>Bacteria</taxon>
        <taxon>Bacillati</taxon>
        <taxon>Actinomycetota</taxon>
        <taxon>Actinomycetes</taxon>
        <taxon>Kitasatosporales</taxon>
        <taxon>Streptomycetaceae</taxon>
        <taxon>Streptomyces</taxon>
    </lineage>
</organism>